<evidence type="ECO:0000313" key="6">
    <source>
        <dbReference type="Proteomes" id="UP000666915"/>
    </source>
</evidence>
<dbReference type="GO" id="GO:0016787">
    <property type="term" value="F:hydrolase activity"/>
    <property type="evidence" value="ECO:0007669"/>
    <property type="project" value="UniProtKB-KW"/>
</dbReference>
<feature type="compositionally biased region" description="Low complexity" evidence="3">
    <location>
        <begin position="157"/>
        <end position="166"/>
    </location>
</feature>
<proteinExistence type="predicted"/>
<dbReference type="Gene3D" id="3.90.79.10">
    <property type="entry name" value="Nucleoside Triphosphate Pyrophosphohydrolase"/>
    <property type="match status" value="1"/>
</dbReference>
<evidence type="ECO:0000256" key="2">
    <source>
        <dbReference type="ARBA" id="ARBA00022801"/>
    </source>
</evidence>
<feature type="domain" description="Nudix hydrolase" evidence="4">
    <location>
        <begin position="12"/>
        <end position="174"/>
    </location>
</feature>
<dbReference type="PANTHER" id="PTHR43046:SF14">
    <property type="entry name" value="MUTT_NUDIX FAMILY PROTEIN"/>
    <property type="match status" value="1"/>
</dbReference>
<dbReference type="EMBL" id="JAGEOK010000026">
    <property type="protein sequence ID" value="MBO2442569.1"/>
    <property type="molecule type" value="Genomic_DNA"/>
</dbReference>
<feature type="compositionally biased region" description="Pro residues" evidence="3">
    <location>
        <begin position="167"/>
        <end position="178"/>
    </location>
</feature>
<feature type="region of interest" description="Disordered" evidence="3">
    <location>
        <begin position="156"/>
        <end position="178"/>
    </location>
</feature>
<organism evidence="5 6">
    <name type="scientific">Actinomadura nitritigenes</name>
    <dbReference type="NCBI Taxonomy" id="134602"/>
    <lineage>
        <taxon>Bacteria</taxon>
        <taxon>Bacillati</taxon>
        <taxon>Actinomycetota</taxon>
        <taxon>Actinomycetes</taxon>
        <taxon>Streptosporangiales</taxon>
        <taxon>Thermomonosporaceae</taxon>
        <taxon>Actinomadura</taxon>
    </lineage>
</organism>
<accession>A0ABS3RAF7</accession>
<dbReference type="InterPro" id="IPR015797">
    <property type="entry name" value="NUDIX_hydrolase-like_dom_sf"/>
</dbReference>
<reference evidence="5 6" key="1">
    <citation type="submission" date="2021-03" db="EMBL/GenBank/DDBJ databases">
        <authorList>
            <person name="Kanchanasin P."/>
            <person name="Saeng-In P."/>
            <person name="Phongsopitanun W."/>
            <person name="Yuki M."/>
            <person name="Kudo T."/>
            <person name="Ohkuma M."/>
            <person name="Tanasupawat S."/>
        </authorList>
    </citation>
    <scope>NUCLEOTIDE SEQUENCE [LARGE SCALE GENOMIC DNA]</scope>
    <source>
        <strain evidence="5 6">L46</strain>
    </source>
</reference>
<keyword evidence="6" id="KW-1185">Reference proteome</keyword>
<comment type="caution">
    <text evidence="5">The sequence shown here is derived from an EMBL/GenBank/DDBJ whole genome shotgun (WGS) entry which is preliminary data.</text>
</comment>
<evidence type="ECO:0000256" key="1">
    <source>
        <dbReference type="ARBA" id="ARBA00001946"/>
    </source>
</evidence>
<name>A0ABS3RAF7_9ACTN</name>
<gene>
    <name evidence="5" type="ORF">J4557_34080</name>
</gene>
<dbReference type="Pfam" id="PF00293">
    <property type="entry name" value="NUDIX"/>
    <property type="match status" value="1"/>
</dbReference>
<sequence length="178" mass="19099">MTAAPGPAPAPRVRRAVRALLLDGGDLVLLRRTVPGRAVYWTTPGGKIEPTDAGPEAALRRELDEELGATAGPVRQVFACAEQLPELHRLNVFYVCRLVTMDLSRRHGPEFDDPSNGRYDVDRFPCTPAGLASVDLIPETLAAYLQMHAEDLPGLVPGAAPVSADAPPAPRGRPAPRR</sequence>
<dbReference type="PANTHER" id="PTHR43046">
    <property type="entry name" value="GDP-MANNOSE MANNOSYL HYDROLASE"/>
    <property type="match status" value="1"/>
</dbReference>
<keyword evidence="2 5" id="KW-0378">Hydrolase</keyword>
<evidence type="ECO:0000259" key="4">
    <source>
        <dbReference type="PROSITE" id="PS51462"/>
    </source>
</evidence>
<dbReference type="PROSITE" id="PS51462">
    <property type="entry name" value="NUDIX"/>
    <property type="match status" value="1"/>
</dbReference>
<evidence type="ECO:0000313" key="5">
    <source>
        <dbReference type="EMBL" id="MBO2442569.1"/>
    </source>
</evidence>
<dbReference type="SUPFAM" id="SSF55811">
    <property type="entry name" value="Nudix"/>
    <property type="match status" value="1"/>
</dbReference>
<dbReference type="Proteomes" id="UP000666915">
    <property type="component" value="Unassembled WGS sequence"/>
</dbReference>
<evidence type="ECO:0000256" key="3">
    <source>
        <dbReference type="SAM" id="MobiDB-lite"/>
    </source>
</evidence>
<comment type="cofactor">
    <cofactor evidence="1">
        <name>Mg(2+)</name>
        <dbReference type="ChEBI" id="CHEBI:18420"/>
    </cofactor>
</comment>
<dbReference type="RefSeq" id="WP_208270885.1">
    <property type="nucleotide sequence ID" value="NZ_BAAAGM010000056.1"/>
</dbReference>
<dbReference type="InterPro" id="IPR000086">
    <property type="entry name" value="NUDIX_hydrolase_dom"/>
</dbReference>
<protein>
    <submittedName>
        <fullName evidence="5">NUDIX hydrolase</fullName>
    </submittedName>
</protein>